<dbReference type="Proteomes" id="UP001215598">
    <property type="component" value="Unassembled WGS sequence"/>
</dbReference>
<evidence type="ECO:0000313" key="3">
    <source>
        <dbReference type="Proteomes" id="UP001215598"/>
    </source>
</evidence>
<dbReference type="AlphaFoldDB" id="A0AAD7H072"/>
<keyword evidence="3" id="KW-1185">Reference proteome</keyword>
<gene>
    <name evidence="2" type="ORF">B0H16DRAFT_1703867</name>
</gene>
<organism evidence="2 3">
    <name type="scientific">Mycena metata</name>
    <dbReference type="NCBI Taxonomy" id="1033252"/>
    <lineage>
        <taxon>Eukaryota</taxon>
        <taxon>Fungi</taxon>
        <taxon>Dikarya</taxon>
        <taxon>Basidiomycota</taxon>
        <taxon>Agaricomycotina</taxon>
        <taxon>Agaricomycetes</taxon>
        <taxon>Agaricomycetidae</taxon>
        <taxon>Agaricales</taxon>
        <taxon>Marasmiineae</taxon>
        <taxon>Mycenaceae</taxon>
        <taxon>Mycena</taxon>
    </lineage>
</organism>
<feature type="compositionally biased region" description="Polar residues" evidence="1">
    <location>
        <begin position="7"/>
        <end position="27"/>
    </location>
</feature>
<feature type="region of interest" description="Disordered" evidence="1">
    <location>
        <begin position="1"/>
        <end position="29"/>
    </location>
</feature>
<reference evidence="2" key="1">
    <citation type="submission" date="2023-03" db="EMBL/GenBank/DDBJ databases">
        <title>Massive genome expansion in bonnet fungi (Mycena s.s.) driven by repeated elements and novel gene families across ecological guilds.</title>
        <authorList>
            <consortium name="Lawrence Berkeley National Laboratory"/>
            <person name="Harder C.B."/>
            <person name="Miyauchi S."/>
            <person name="Viragh M."/>
            <person name="Kuo A."/>
            <person name="Thoen E."/>
            <person name="Andreopoulos B."/>
            <person name="Lu D."/>
            <person name="Skrede I."/>
            <person name="Drula E."/>
            <person name="Henrissat B."/>
            <person name="Morin E."/>
            <person name="Kohler A."/>
            <person name="Barry K."/>
            <person name="LaButti K."/>
            <person name="Morin E."/>
            <person name="Salamov A."/>
            <person name="Lipzen A."/>
            <person name="Mereny Z."/>
            <person name="Hegedus B."/>
            <person name="Baldrian P."/>
            <person name="Stursova M."/>
            <person name="Weitz H."/>
            <person name="Taylor A."/>
            <person name="Grigoriev I.V."/>
            <person name="Nagy L.G."/>
            <person name="Martin F."/>
            <person name="Kauserud H."/>
        </authorList>
    </citation>
    <scope>NUCLEOTIDE SEQUENCE</scope>
    <source>
        <strain evidence="2">CBHHK182m</strain>
    </source>
</reference>
<feature type="compositionally biased region" description="Basic and acidic residues" evidence="1">
    <location>
        <begin position="132"/>
        <end position="146"/>
    </location>
</feature>
<protein>
    <submittedName>
        <fullName evidence="2">Uncharacterized protein</fullName>
    </submittedName>
</protein>
<evidence type="ECO:0000256" key="1">
    <source>
        <dbReference type="SAM" id="MobiDB-lite"/>
    </source>
</evidence>
<comment type="caution">
    <text evidence="2">The sequence shown here is derived from an EMBL/GenBank/DDBJ whole genome shotgun (WGS) entry which is preliminary data.</text>
</comment>
<feature type="region of interest" description="Disordered" evidence="1">
    <location>
        <begin position="117"/>
        <end position="146"/>
    </location>
</feature>
<name>A0AAD7H072_9AGAR</name>
<accession>A0AAD7H072</accession>
<evidence type="ECO:0000313" key="2">
    <source>
        <dbReference type="EMBL" id="KAJ7709278.1"/>
    </source>
</evidence>
<dbReference type="EMBL" id="JARKIB010000423">
    <property type="protein sequence ID" value="KAJ7709278.1"/>
    <property type="molecule type" value="Genomic_DNA"/>
</dbReference>
<proteinExistence type="predicted"/>
<sequence length="209" mass="21983">MALMAPRSQTPRPSSLSAVSGRPSTGCHSPELDVRVRKVSLYAFLLTYVLGENPLQLTPTSPSRRIPLDIGMGGVGTASICTTDAPHLRWKMMAGIWGPAQDDQGSVLGTRDAEGTTIEASDGARGGMGATGDEHQGSGDGRERERWKRRLPKAVHQLRRVVTTASTEVTALPPPSPPSSLPVAAAIVAADYDGSAAAIKPSPHHIAHQ</sequence>